<dbReference type="InterPro" id="IPR002804">
    <property type="entry name" value="Archease"/>
</dbReference>
<name>B5Y887_COPPD</name>
<dbReference type="Proteomes" id="UP000001732">
    <property type="component" value="Chromosome"/>
</dbReference>
<organism evidence="6 7">
    <name type="scientific">Coprothermobacter proteolyticus (strain ATCC 35245 / DSM 5265 / OCM 4 / BT)</name>
    <dbReference type="NCBI Taxonomy" id="309798"/>
    <lineage>
        <taxon>Bacteria</taxon>
        <taxon>Pseudomonadati</taxon>
        <taxon>Coprothermobacterota</taxon>
        <taxon>Coprothermobacteria</taxon>
        <taxon>Coprothermobacterales</taxon>
        <taxon>Coprothermobacteraceae</taxon>
        <taxon>Coprothermobacter</taxon>
    </lineage>
</organism>
<dbReference type="GO" id="GO:0046872">
    <property type="term" value="F:metal ion binding"/>
    <property type="evidence" value="ECO:0007669"/>
    <property type="project" value="UniProtKB-KW"/>
</dbReference>
<dbReference type="RefSeq" id="WP_012543707.1">
    <property type="nucleotide sequence ID" value="NC_011295.1"/>
</dbReference>
<dbReference type="AlphaFoldDB" id="B5Y887"/>
<accession>B5Y887</accession>
<reference evidence="6 7" key="2">
    <citation type="journal article" date="2014" name="Genome Announc.">
        <title>Complete Genome Sequence of Coprothermobacter proteolyticus DSM 5265.</title>
        <authorList>
            <person name="Alexiev A."/>
            <person name="Coil D.A."/>
            <person name="Badger J.H."/>
            <person name="Enticknap J."/>
            <person name="Ward N."/>
            <person name="Robb F.T."/>
            <person name="Eisen J.A."/>
        </authorList>
    </citation>
    <scope>NUCLEOTIDE SEQUENCE [LARGE SCALE GENOMIC DNA]</scope>
    <source>
        <strain evidence="7">ATCC 35245 / DSM 5265 / OCM 4 / BT</strain>
    </source>
</reference>
<dbReference type="GO" id="GO:0008033">
    <property type="term" value="P:tRNA processing"/>
    <property type="evidence" value="ECO:0007669"/>
    <property type="project" value="UniProtKB-KW"/>
</dbReference>
<comment type="similarity">
    <text evidence="1">Belongs to the archease family.</text>
</comment>
<evidence type="ECO:0000259" key="5">
    <source>
        <dbReference type="Pfam" id="PF01951"/>
    </source>
</evidence>
<dbReference type="InterPro" id="IPR036820">
    <property type="entry name" value="Archease_dom_sf"/>
</dbReference>
<gene>
    <name evidence="6" type="ordered locus">COPRO5265_0629</name>
</gene>
<evidence type="ECO:0000256" key="2">
    <source>
        <dbReference type="ARBA" id="ARBA00022694"/>
    </source>
</evidence>
<dbReference type="PANTHER" id="PTHR12682:SF11">
    <property type="entry name" value="PROTEIN ARCHEASE"/>
    <property type="match status" value="1"/>
</dbReference>
<proteinExistence type="inferred from homology"/>
<dbReference type="InterPro" id="IPR023572">
    <property type="entry name" value="Archease_dom"/>
</dbReference>
<dbReference type="OrthoDB" id="164090at2"/>
<evidence type="ECO:0000256" key="3">
    <source>
        <dbReference type="ARBA" id="ARBA00022723"/>
    </source>
</evidence>
<evidence type="ECO:0000313" key="6">
    <source>
        <dbReference type="EMBL" id="ACI17055.1"/>
    </source>
</evidence>
<sequence length="127" mass="14700">MSYRFLDHTADLGVEVSGESTEELFQSCLDALREWSFHEVGSSEVKHNVELSADTETELWFKFLNEVVFYMDKNEAPLTLSLREYHLGCNCYLRAELTMAEQSKRKQAVKAFTLHNFGFTAQMIFDV</sequence>
<keyword evidence="4" id="KW-0106">Calcium</keyword>
<dbReference type="EMBL" id="CP001145">
    <property type="protein sequence ID" value="ACI17055.1"/>
    <property type="molecule type" value="Genomic_DNA"/>
</dbReference>
<evidence type="ECO:0000313" key="7">
    <source>
        <dbReference type="Proteomes" id="UP000001732"/>
    </source>
</evidence>
<dbReference type="Pfam" id="PF01951">
    <property type="entry name" value="Archease"/>
    <property type="match status" value="1"/>
</dbReference>
<reference evidence="7" key="1">
    <citation type="submission" date="2008-08" db="EMBL/GenBank/DDBJ databases">
        <title>The complete genome sequence of Coprothermobacter proteolyticus strain ATCC 5245 / DSM 5265 / BT.</title>
        <authorList>
            <person name="Dodson R.J."/>
            <person name="Durkin A.S."/>
            <person name="Wu M."/>
            <person name="Eisen J."/>
            <person name="Sutton G."/>
        </authorList>
    </citation>
    <scope>NUCLEOTIDE SEQUENCE [LARGE SCALE GENOMIC DNA]</scope>
    <source>
        <strain evidence="7">ATCC 35245 / DSM 5265 / OCM 4 / BT</strain>
    </source>
</reference>
<dbReference type="HOGENOM" id="CLU_111362_3_0_9"/>
<dbReference type="SUPFAM" id="SSF69819">
    <property type="entry name" value="MTH1598-like"/>
    <property type="match status" value="1"/>
</dbReference>
<dbReference type="eggNOG" id="COG1371">
    <property type="taxonomic scope" value="Bacteria"/>
</dbReference>
<dbReference type="KEGG" id="cpo:COPRO5265_0629"/>
<evidence type="ECO:0000256" key="1">
    <source>
        <dbReference type="ARBA" id="ARBA00007963"/>
    </source>
</evidence>
<keyword evidence="2" id="KW-0819">tRNA processing</keyword>
<keyword evidence="3" id="KW-0479">Metal-binding</keyword>
<keyword evidence="7" id="KW-1185">Reference proteome</keyword>
<dbReference type="Gene3D" id="3.55.10.10">
    <property type="entry name" value="Archease domain"/>
    <property type="match status" value="1"/>
</dbReference>
<protein>
    <recommendedName>
        <fullName evidence="5">Archease domain-containing protein</fullName>
    </recommendedName>
</protein>
<evidence type="ECO:0000256" key="4">
    <source>
        <dbReference type="ARBA" id="ARBA00022837"/>
    </source>
</evidence>
<dbReference type="STRING" id="309798.COPRO5265_0629"/>
<dbReference type="PANTHER" id="PTHR12682">
    <property type="entry name" value="ARCHEASE"/>
    <property type="match status" value="1"/>
</dbReference>
<feature type="domain" description="Archease" evidence="5">
    <location>
        <begin position="3"/>
        <end position="119"/>
    </location>
</feature>